<dbReference type="PANTHER" id="PTHR17537:SF5">
    <property type="entry name" value="TRANSDUCER OF ERBB2, ISOFORM A"/>
    <property type="match status" value="1"/>
</dbReference>
<keyword evidence="6" id="KW-1185">Reference proteome</keyword>
<reference evidence="5" key="1">
    <citation type="submission" date="2021-04" db="EMBL/GenBank/DDBJ databases">
        <authorList>
            <consortium name="Molecular Ecology Group"/>
        </authorList>
    </citation>
    <scope>NUCLEOTIDE SEQUENCE</scope>
</reference>
<evidence type="ECO:0000313" key="5">
    <source>
        <dbReference type="EMBL" id="CAG5128172.1"/>
    </source>
</evidence>
<dbReference type="SUPFAM" id="SSF160696">
    <property type="entry name" value="BTG domain-like"/>
    <property type="match status" value="1"/>
</dbReference>
<feature type="domain" description="Anti-proliferative protein" evidence="4">
    <location>
        <begin position="1"/>
        <end position="107"/>
    </location>
</feature>
<comment type="similarity">
    <text evidence="1">Belongs to the BTG family.</text>
</comment>
<accession>A0A8S3ZLQ9</accession>
<keyword evidence="2" id="KW-0597">Phosphoprotein</keyword>
<evidence type="ECO:0000256" key="1">
    <source>
        <dbReference type="ARBA" id="ARBA00007989"/>
    </source>
</evidence>
<dbReference type="EMBL" id="CAJHNH020002957">
    <property type="protein sequence ID" value="CAG5128172.1"/>
    <property type="molecule type" value="Genomic_DNA"/>
</dbReference>
<dbReference type="Pfam" id="PF07742">
    <property type="entry name" value="BTG"/>
    <property type="match status" value="1"/>
</dbReference>
<dbReference type="SMART" id="SM00099">
    <property type="entry name" value="btg1"/>
    <property type="match status" value="1"/>
</dbReference>
<protein>
    <recommendedName>
        <fullName evidence="4">Anti-proliferative protein domain-containing protein</fullName>
    </recommendedName>
</protein>
<evidence type="ECO:0000259" key="4">
    <source>
        <dbReference type="SMART" id="SM00099"/>
    </source>
</evidence>
<dbReference type="GO" id="GO:0005634">
    <property type="term" value="C:nucleus"/>
    <property type="evidence" value="ECO:0007669"/>
    <property type="project" value="TreeGrafter"/>
</dbReference>
<proteinExistence type="inferred from homology"/>
<comment type="caution">
    <text evidence="5">The sequence shown here is derived from an EMBL/GenBank/DDBJ whole genome shotgun (WGS) entry which is preliminary data.</text>
</comment>
<feature type="region of interest" description="Disordered" evidence="3">
    <location>
        <begin position="191"/>
        <end position="213"/>
    </location>
</feature>
<gene>
    <name evidence="5" type="ORF">CUNI_LOCUS13730</name>
</gene>
<dbReference type="InterPro" id="IPR036054">
    <property type="entry name" value="BTG-like_sf"/>
</dbReference>
<dbReference type="InterPro" id="IPR002087">
    <property type="entry name" value="Anti_prolifrtn"/>
</dbReference>
<dbReference type="Proteomes" id="UP000678393">
    <property type="component" value="Unassembled WGS sequence"/>
</dbReference>
<dbReference type="GO" id="GO:0003714">
    <property type="term" value="F:transcription corepressor activity"/>
    <property type="evidence" value="ECO:0007669"/>
    <property type="project" value="TreeGrafter"/>
</dbReference>
<dbReference type="Gene3D" id="3.90.640.90">
    <property type="entry name" value="Anti-proliferative protein, N-terminal domain"/>
    <property type="match status" value="1"/>
</dbReference>
<dbReference type="AlphaFoldDB" id="A0A8S3ZLQ9"/>
<dbReference type="InterPro" id="IPR015676">
    <property type="entry name" value="Tob1/2"/>
</dbReference>
<dbReference type="GO" id="GO:0005737">
    <property type="term" value="C:cytoplasm"/>
    <property type="evidence" value="ECO:0007669"/>
    <property type="project" value="TreeGrafter"/>
</dbReference>
<sequence length="476" mass="52554">MHVEISVAMNFFISYLYNKLPRRRVDLFCEELESGLKDKFRGHWYPEAPSKGSGYRCIKGNGEEIDPVIVAAAVKAGLDIVEIKSYLPEDLTLWIDPCEVSYKIGEKGQVKLLYSDRNNEDGCDNMDREVQAANRTFNPEAQTFTPELPTVTPELHTFTPDILAFTPDVMAFCADSSQSFQPIDSLSSSLSNLSLSPSSPVPPSAWSTATSPSSNLFSSAAPAAGVSSPSSYLTPRANGSGRPQFTAAMFAQTKFGSTKLKTHVKRPNRLSPTEFSNYFRQQQKGYSGAQRPRSLSPRDPRVEFLIDKQQRMMFQQQVSPLTSYGPKLQQHFLQHQHHRQQLSPTSMYPDFIPHHSSGVSSCTSSPHLSPHLSPRMSPQCSGSTFQELIHSTPNLNNLSFPSSDCINRSSSLSHLGRSLGFPSLKASSVRENSSSFPDRLAQANSLSPDGRTTFVDSLTATPVHYANSLQHLLVAN</sequence>
<evidence type="ECO:0000313" key="6">
    <source>
        <dbReference type="Proteomes" id="UP000678393"/>
    </source>
</evidence>
<name>A0A8S3ZLQ9_9EUPU</name>
<evidence type="ECO:0000256" key="2">
    <source>
        <dbReference type="ARBA" id="ARBA00022553"/>
    </source>
</evidence>
<dbReference type="PRINTS" id="PR00310">
    <property type="entry name" value="ANTIPRLFBTG1"/>
</dbReference>
<dbReference type="PANTHER" id="PTHR17537">
    <property type="entry name" value="TRANSDUCER OF ERBB2 TOB"/>
    <property type="match status" value="1"/>
</dbReference>
<dbReference type="OrthoDB" id="19928at2759"/>
<organism evidence="5 6">
    <name type="scientific">Candidula unifasciata</name>
    <dbReference type="NCBI Taxonomy" id="100452"/>
    <lineage>
        <taxon>Eukaryota</taxon>
        <taxon>Metazoa</taxon>
        <taxon>Spiralia</taxon>
        <taxon>Lophotrochozoa</taxon>
        <taxon>Mollusca</taxon>
        <taxon>Gastropoda</taxon>
        <taxon>Heterobranchia</taxon>
        <taxon>Euthyneura</taxon>
        <taxon>Panpulmonata</taxon>
        <taxon>Eupulmonata</taxon>
        <taxon>Stylommatophora</taxon>
        <taxon>Helicina</taxon>
        <taxon>Helicoidea</taxon>
        <taxon>Geomitridae</taxon>
        <taxon>Candidula</taxon>
    </lineage>
</organism>
<evidence type="ECO:0000256" key="3">
    <source>
        <dbReference type="SAM" id="MobiDB-lite"/>
    </source>
</evidence>